<evidence type="ECO:0000259" key="7">
    <source>
        <dbReference type="Pfam" id="PF24860"/>
    </source>
</evidence>
<evidence type="ECO:0000256" key="1">
    <source>
        <dbReference type="ARBA" id="ARBA00004496"/>
    </source>
</evidence>
<name>A0A2X4Y6P5_9GAMM</name>
<dbReference type="PIRSF" id="PIRSF018296">
    <property type="entry name" value="Format_dh_formtn"/>
    <property type="match status" value="1"/>
</dbReference>
<feature type="domain" description="FdhE central" evidence="6">
    <location>
        <begin position="184"/>
        <end position="221"/>
    </location>
</feature>
<sequence>MSSIRIVSPEEVGKNPTAIPPLLFANLKSLYTRRAERMRQLAKESPLGGYLTFAATVVDAQDKARHDHPLTVDLTDVLKNASDRPPLATDTYPRSEHWQTLLLSIIAELMPDAPEHVVPVLESLQKMSAKEREALATALLAGEYGKVGSDKAPFLWAALSLYWAQMASQIPGKARTEYGEGRHFCPVCGSAPVASLVHIGTDAGLRYLHCSLCESEWHMVRVKCSNCEQGGSLNYWSLDSEKAAVKAESCSDCGSYLKILYQEQDQYVEPVADDLASLVLDAKVEEEGFARSSINPFMFPSGE</sequence>
<feature type="domain" description="FdhE C-terminal" evidence="7">
    <location>
        <begin position="222"/>
        <end position="298"/>
    </location>
</feature>
<dbReference type="RefSeq" id="WP_111741758.1">
    <property type="nucleotide sequence ID" value="NZ_LR698987.1"/>
</dbReference>
<dbReference type="Proteomes" id="UP000249005">
    <property type="component" value="Chromosome 1"/>
</dbReference>
<dbReference type="SUPFAM" id="SSF144020">
    <property type="entry name" value="FdhE-like"/>
    <property type="match status" value="1"/>
</dbReference>
<protein>
    <recommendedName>
        <fullName evidence="4">Protein FdhE homolog</fullName>
    </recommendedName>
</protein>
<dbReference type="Gene3D" id="3.90.1670.10">
    <property type="entry name" value="FdhE-like domain"/>
    <property type="match status" value="1"/>
</dbReference>
<evidence type="ECO:0000313" key="9">
    <source>
        <dbReference type="Proteomes" id="UP000249005"/>
    </source>
</evidence>
<evidence type="ECO:0000256" key="3">
    <source>
        <dbReference type="ARBA" id="ARBA00061033"/>
    </source>
</evidence>
<dbReference type="InterPro" id="IPR056774">
    <property type="entry name" value="FdhE_N"/>
</dbReference>
<dbReference type="GO" id="GO:0051604">
    <property type="term" value="P:protein maturation"/>
    <property type="evidence" value="ECO:0007669"/>
    <property type="project" value="TreeGrafter"/>
</dbReference>
<dbReference type="HAMAP" id="MF_00611">
    <property type="entry name" value="FdeH"/>
    <property type="match status" value="1"/>
</dbReference>
<comment type="function">
    <text evidence="4">Necessary for formate dehydrogenase activity.</text>
</comment>
<dbReference type="Pfam" id="PF24860">
    <property type="entry name" value="FdhE_C"/>
    <property type="match status" value="1"/>
</dbReference>
<organism evidence="8 9">
    <name type="scientific">Leminorella richardii</name>
    <dbReference type="NCBI Taxonomy" id="158841"/>
    <lineage>
        <taxon>Bacteria</taxon>
        <taxon>Pseudomonadati</taxon>
        <taxon>Pseudomonadota</taxon>
        <taxon>Gammaproteobacteria</taxon>
        <taxon>Enterobacterales</taxon>
        <taxon>Budviciaceae</taxon>
        <taxon>Leminorella</taxon>
    </lineage>
</organism>
<dbReference type="CDD" id="cd16341">
    <property type="entry name" value="FdhE"/>
    <property type="match status" value="1"/>
</dbReference>
<dbReference type="InterPro" id="IPR006452">
    <property type="entry name" value="Formate_DH_accessory"/>
</dbReference>
<dbReference type="AlphaFoldDB" id="A0A2X4Y6P5"/>
<comment type="similarity">
    <text evidence="3 4">Belongs to the FdhE family.</text>
</comment>
<accession>A0A2X4Y6P5</accession>
<evidence type="ECO:0000256" key="2">
    <source>
        <dbReference type="ARBA" id="ARBA00022490"/>
    </source>
</evidence>
<comment type="subcellular location">
    <subcellularLocation>
        <location evidence="1 4">Cytoplasm</location>
    </subcellularLocation>
</comment>
<dbReference type="NCBIfam" id="TIGR01562">
    <property type="entry name" value="FdhE"/>
    <property type="match status" value="1"/>
</dbReference>
<dbReference type="FunFam" id="3.90.1670.10:FF:000001">
    <property type="entry name" value="Protein FdhE"/>
    <property type="match status" value="1"/>
</dbReference>
<evidence type="ECO:0000259" key="5">
    <source>
        <dbReference type="Pfam" id="PF04216"/>
    </source>
</evidence>
<feature type="domain" description="FdhE N-terminal" evidence="5">
    <location>
        <begin position="19"/>
        <end position="180"/>
    </location>
</feature>
<evidence type="ECO:0000259" key="6">
    <source>
        <dbReference type="Pfam" id="PF24859"/>
    </source>
</evidence>
<evidence type="ECO:0000313" key="8">
    <source>
        <dbReference type="EMBL" id="SQI44164.1"/>
    </source>
</evidence>
<dbReference type="KEGG" id="lri:NCTC12151_03499"/>
<dbReference type="InterPro" id="IPR024064">
    <property type="entry name" value="FdhE-like_sf"/>
</dbReference>
<dbReference type="EMBL" id="LS483470">
    <property type="protein sequence ID" value="SQI44164.1"/>
    <property type="molecule type" value="Genomic_DNA"/>
</dbReference>
<dbReference type="Pfam" id="PF24859">
    <property type="entry name" value="FdhE_central"/>
    <property type="match status" value="1"/>
</dbReference>
<dbReference type="InterPro" id="IPR056796">
    <property type="entry name" value="FdhE_C"/>
</dbReference>
<gene>
    <name evidence="4 8" type="primary">fdhE</name>
    <name evidence="8" type="ORF">NCTC12151_03499</name>
</gene>
<dbReference type="InterPro" id="IPR056797">
    <property type="entry name" value="FdhE_central"/>
</dbReference>
<dbReference type="GO" id="GO:0008199">
    <property type="term" value="F:ferric iron binding"/>
    <property type="evidence" value="ECO:0007669"/>
    <property type="project" value="TreeGrafter"/>
</dbReference>
<evidence type="ECO:0000256" key="4">
    <source>
        <dbReference type="HAMAP-Rule" id="MF_00611"/>
    </source>
</evidence>
<dbReference type="NCBIfam" id="NF002925">
    <property type="entry name" value="PRK03564.1"/>
    <property type="match status" value="1"/>
</dbReference>
<keyword evidence="2 4" id="KW-0963">Cytoplasm</keyword>
<keyword evidence="9" id="KW-1185">Reference proteome</keyword>
<reference evidence="8 9" key="1">
    <citation type="submission" date="2018-06" db="EMBL/GenBank/DDBJ databases">
        <authorList>
            <consortium name="Pathogen Informatics"/>
            <person name="Doyle S."/>
        </authorList>
    </citation>
    <scope>NUCLEOTIDE SEQUENCE [LARGE SCALE GENOMIC DNA]</scope>
    <source>
        <strain evidence="8 9">NCTC12151</strain>
    </source>
</reference>
<proteinExistence type="inferred from homology"/>
<dbReference type="GO" id="GO:0005829">
    <property type="term" value="C:cytosol"/>
    <property type="evidence" value="ECO:0007669"/>
    <property type="project" value="TreeGrafter"/>
</dbReference>
<dbReference type="PANTHER" id="PTHR37689">
    <property type="entry name" value="PROTEIN FDHE"/>
    <property type="match status" value="1"/>
</dbReference>
<dbReference type="Pfam" id="PF04216">
    <property type="entry name" value="FdhE_N"/>
    <property type="match status" value="1"/>
</dbReference>
<dbReference type="PANTHER" id="PTHR37689:SF1">
    <property type="entry name" value="PROTEIN FDHE"/>
    <property type="match status" value="1"/>
</dbReference>
<dbReference type="OrthoDB" id="9794151at2"/>